<feature type="domain" description="HTH arsR-type" evidence="4">
    <location>
        <begin position="10"/>
        <end position="104"/>
    </location>
</feature>
<evidence type="ECO:0000313" key="6">
    <source>
        <dbReference type="Proteomes" id="UP000282195"/>
    </source>
</evidence>
<dbReference type="GO" id="GO:0003700">
    <property type="term" value="F:DNA-binding transcription factor activity"/>
    <property type="evidence" value="ECO:0007669"/>
    <property type="project" value="InterPro"/>
</dbReference>
<dbReference type="KEGG" id="rjg:CCGE525_33830"/>
<dbReference type="SMART" id="SM00418">
    <property type="entry name" value="HTH_ARSR"/>
    <property type="match status" value="1"/>
</dbReference>
<evidence type="ECO:0000259" key="4">
    <source>
        <dbReference type="PROSITE" id="PS50987"/>
    </source>
</evidence>
<keyword evidence="3" id="KW-0804">Transcription</keyword>
<evidence type="ECO:0000256" key="1">
    <source>
        <dbReference type="ARBA" id="ARBA00023015"/>
    </source>
</evidence>
<proteinExistence type="predicted"/>
<dbReference type="PANTHER" id="PTHR43132:SF2">
    <property type="entry name" value="ARSENICAL RESISTANCE OPERON REPRESSOR ARSR-RELATED"/>
    <property type="match status" value="1"/>
</dbReference>
<dbReference type="PRINTS" id="PR00778">
    <property type="entry name" value="HTHARSR"/>
</dbReference>
<name>A0A387FZ30_9HYPH</name>
<dbReference type="GO" id="GO:0003677">
    <property type="term" value="F:DNA binding"/>
    <property type="evidence" value="ECO:0007669"/>
    <property type="project" value="UniProtKB-KW"/>
</dbReference>
<protein>
    <submittedName>
        <fullName evidence="5">ArsR family transcriptional regulator</fullName>
    </submittedName>
</protein>
<dbReference type="Gene3D" id="1.10.10.10">
    <property type="entry name" value="Winged helix-like DNA-binding domain superfamily/Winged helix DNA-binding domain"/>
    <property type="match status" value="1"/>
</dbReference>
<evidence type="ECO:0000256" key="2">
    <source>
        <dbReference type="ARBA" id="ARBA00023125"/>
    </source>
</evidence>
<reference evidence="5 6" key="1">
    <citation type="submission" date="2018-10" db="EMBL/GenBank/DDBJ databases">
        <title>Rhizobium etli, R. leguminosarum and a new Rhizobium genospecies from Phaseolus dumosus.</title>
        <authorList>
            <person name="Ramirez-Puebla S.T."/>
            <person name="Rogel-Hernandez M.A."/>
            <person name="Guerrero G."/>
            <person name="Ormeno-Orrillo E."/>
            <person name="Martinez-Romero J.C."/>
            <person name="Negrete-Yankelevich S."/>
            <person name="Martinez-Romero E."/>
        </authorList>
    </citation>
    <scope>NUCLEOTIDE SEQUENCE [LARGE SCALE GENOMIC DNA]</scope>
    <source>
        <strain evidence="5 6">CCGE525</strain>
        <plasmid evidence="6">prccge525c</plasmid>
    </source>
</reference>
<dbReference type="Proteomes" id="UP000282195">
    <property type="component" value="Plasmid pRCCGE525c"/>
</dbReference>
<keyword evidence="2" id="KW-0238">DNA-binding</keyword>
<keyword evidence="1" id="KW-0805">Transcription regulation</keyword>
<dbReference type="PROSITE" id="PS50987">
    <property type="entry name" value="HTH_ARSR_2"/>
    <property type="match status" value="1"/>
</dbReference>
<dbReference type="PANTHER" id="PTHR43132">
    <property type="entry name" value="ARSENICAL RESISTANCE OPERON REPRESSOR ARSR-RELATED"/>
    <property type="match status" value="1"/>
</dbReference>
<dbReference type="EMBL" id="CP032695">
    <property type="protein sequence ID" value="AYG63613.1"/>
    <property type="molecule type" value="Genomic_DNA"/>
</dbReference>
<dbReference type="AlphaFoldDB" id="A0A387FZ30"/>
<dbReference type="InterPro" id="IPR051011">
    <property type="entry name" value="Metal_resp_trans_reg"/>
</dbReference>
<accession>A0A387FZ30</accession>
<dbReference type="NCBIfam" id="NF033788">
    <property type="entry name" value="HTH_metalloreg"/>
    <property type="match status" value="1"/>
</dbReference>
<keyword evidence="6" id="KW-1185">Reference proteome</keyword>
<sequence>MTGLSPFSDVMQDKAAEAAEFMRLFSTPSRLLLLCHIAQKERSVGEIQDELGFKQPALSQQLGELRQAGVVQTRRESRQIYYSIADDRVAVVMEMLMQMFCGEVPATLAEAPKGRGVGAVSLGEMARWARLDKTD</sequence>
<organism evidence="5 6">
    <name type="scientific">Rhizobium jaguaris</name>
    <dbReference type="NCBI Taxonomy" id="1312183"/>
    <lineage>
        <taxon>Bacteria</taxon>
        <taxon>Pseudomonadati</taxon>
        <taxon>Pseudomonadota</taxon>
        <taxon>Alphaproteobacteria</taxon>
        <taxon>Hyphomicrobiales</taxon>
        <taxon>Rhizobiaceae</taxon>
        <taxon>Rhizobium/Agrobacterium group</taxon>
        <taxon>Rhizobium</taxon>
    </lineage>
</organism>
<dbReference type="CDD" id="cd00090">
    <property type="entry name" value="HTH_ARSR"/>
    <property type="match status" value="1"/>
</dbReference>
<dbReference type="Pfam" id="PF01022">
    <property type="entry name" value="HTH_5"/>
    <property type="match status" value="1"/>
</dbReference>
<evidence type="ECO:0000256" key="3">
    <source>
        <dbReference type="ARBA" id="ARBA00023163"/>
    </source>
</evidence>
<dbReference type="OrthoDB" id="194599at2"/>
<dbReference type="InterPro" id="IPR036390">
    <property type="entry name" value="WH_DNA-bd_sf"/>
</dbReference>
<dbReference type="InterPro" id="IPR036388">
    <property type="entry name" value="WH-like_DNA-bd_sf"/>
</dbReference>
<dbReference type="InterPro" id="IPR011991">
    <property type="entry name" value="ArsR-like_HTH"/>
</dbReference>
<dbReference type="InterPro" id="IPR001845">
    <property type="entry name" value="HTH_ArsR_DNA-bd_dom"/>
</dbReference>
<dbReference type="SUPFAM" id="SSF46785">
    <property type="entry name" value="Winged helix' DNA-binding domain"/>
    <property type="match status" value="1"/>
</dbReference>
<geneLocation type="plasmid" evidence="6">
    <name>prccge525c</name>
</geneLocation>
<evidence type="ECO:0000313" key="5">
    <source>
        <dbReference type="EMBL" id="AYG63613.1"/>
    </source>
</evidence>
<gene>
    <name evidence="5" type="ORF">CCGE525_33830</name>
</gene>
<keyword evidence="5" id="KW-0614">Plasmid</keyword>
<dbReference type="RefSeq" id="WP_120708510.1">
    <property type="nucleotide sequence ID" value="NZ_CP032695.1"/>
</dbReference>